<sequence length="503" mass="57684">MVLKDFISLRSDHSSDNENDTNHLNSEPSEKDIQPNGPTIKDSHEKSGEIHEGENKNTVMQEDSAVEIEHSTIVYDTRNVHTSPDRENCSLTSNDTGVKRSRISYIDNQPIVHVVYTSLTRESKKMLDVLLHQWSEWQGQHESSSNDSSKEKLECGEVTYFAAIHVGDEKPSGLTFWVDNQARKEENMENTIYDRAFFLSSNLSNDASYSSERFERSEASRCFNCSSYSHSLRECPKARDNAAISNARNLHSAMKTHNNNANGQTRYFLSSGKFGDLKAGVLESETRECLGIRELDPPPWLQRMREIGYPPGYLDDVESEEDSPSGIKIYADEEETIMEIYEEGELPERREPVAAEKKKSVAFPGINAAIPENADPKQWGVSSQSSSVERRRRCINSSENASDYEYREEGYHRVHGGNSEYSFSSRYSSNHSPRYSPYDRYPTLPRSPKPSMLPSTPVLERWEPVPYYAQSPDSSSSHGREPRDRDRQREKETFDRHQHRRRW</sequence>
<dbReference type="GO" id="GO:0071013">
    <property type="term" value="C:catalytic step 2 spliceosome"/>
    <property type="evidence" value="ECO:0000318"/>
    <property type="project" value="GO_Central"/>
</dbReference>
<evidence type="ECO:0000259" key="7">
    <source>
        <dbReference type="SMART" id="SM00581"/>
    </source>
</evidence>
<protein>
    <recommendedName>
        <fullName evidence="7">PSP proline-rich domain-containing protein</fullName>
    </recommendedName>
</protein>
<evidence type="ECO:0000256" key="4">
    <source>
        <dbReference type="ARBA" id="ARBA00022833"/>
    </source>
</evidence>
<dbReference type="Pfam" id="PF04046">
    <property type="entry name" value="PSP"/>
    <property type="match status" value="1"/>
</dbReference>
<evidence type="ECO:0000256" key="6">
    <source>
        <dbReference type="SAM" id="MobiDB-lite"/>
    </source>
</evidence>
<reference evidence="9" key="1">
    <citation type="journal article" date="2016" name="Nature">
        <title>The genome of the seagrass Zostera marina reveals angiosperm adaptation to the sea.</title>
        <authorList>
            <person name="Olsen J.L."/>
            <person name="Rouze P."/>
            <person name="Verhelst B."/>
            <person name="Lin Y.-C."/>
            <person name="Bayer T."/>
            <person name="Collen J."/>
            <person name="Dattolo E."/>
            <person name="De Paoli E."/>
            <person name="Dittami S."/>
            <person name="Maumus F."/>
            <person name="Michel G."/>
            <person name="Kersting A."/>
            <person name="Lauritano C."/>
            <person name="Lohaus R."/>
            <person name="Toepel M."/>
            <person name="Tonon T."/>
            <person name="Vanneste K."/>
            <person name="Amirebrahimi M."/>
            <person name="Brakel J."/>
            <person name="Bostroem C."/>
            <person name="Chovatia M."/>
            <person name="Grimwood J."/>
            <person name="Jenkins J.W."/>
            <person name="Jueterbock A."/>
            <person name="Mraz A."/>
            <person name="Stam W.T."/>
            <person name="Tice H."/>
            <person name="Bornberg-Bauer E."/>
            <person name="Green P.J."/>
            <person name="Pearson G.A."/>
            <person name="Procaccini G."/>
            <person name="Duarte C.M."/>
            <person name="Schmutz J."/>
            <person name="Reusch T.B.H."/>
            <person name="Van de Peer Y."/>
        </authorList>
    </citation>
    <scope>NUCLEOTIDE SEQUENCE [LARGE SCALE GENOMIC DNA]</scope>
    <source>
        <strain evidence="9">cv. Finnish</strain>
    </source>
</reference>
<keyword evidence="9" id="KW-1185">Reference proteome</keyword>
<feature type="region of interest" description="Disordered" evidence="6">
    <location>
        <begin position="1"/>
        <end position="63"/>
    </location>
</feature>
<dbReference type="Proteomes" id="UP000036987">
    <property type="component" value="Unassembled WGS sequence"/>
</dbReference>
<comment type="subcellular location">
    <subcellularLocation>
        <location evidence="1">Nucleus</location>
    </subcellularLocation>
</comment>
<dbReference type="InterPro" id="IPR006568">
    <property type="entry name" value="PSP_pro-rich"/>
</dbReference>
<name>A0A0K9PNN9_ZOSMR</name>
<gene>
    <name evidence="8" type="ORF">ZOSMA_199G00160</name>
</gene>
<dbReference type="GO" id="GO:0008270">
    <property type="term" value="F:zinc ion binding"/>
    <property type="evidence" value="ECO:0007669"/>
    <property type="project" value="UniProtKB-KW"/>
</dbReference>
<keyword evidence="4" id="KW-0862">Zinc</keyword>
<evidence type="ECO:0000256" key="1">
    <source>
        <dbReference type="ARBA" id="ARBA00004123"/>
    </source>
</evidence>
<evidence type="ECO:0000256" key="5">
    <source>
        <dbReference type="ARBA" id="ARBA00023242"/>
    </source>
</evidence>
<feature type="compositionally biased region" description="Basic and acidic residues" evidence="6">
    <location>
        <begin position="41"/>
        <end position="55"/>
    </location>
</feature>
<proteinExistence type="predicted"/>
<dbReference type="SMART" id="SM00581">
    <property type="entry name" value="PSP"/>
    <property type="match status" value="1"/>
</dbReference>
<dbReference type="PANTHER" id="PTHR13316">
    <property type="entry name" value="ZINC FINGER, CCHC DOMAIN CONTAINING 8"/>
    <property type="match status" value="1"/>
</dbReference>
<evidence type="ECO:0000313" key="9">
    <source>
        <dbReference type="Proteomes" id="UP000036987"/>
    </source>
</evidence>
<comment type="caution">
    <text evidence="8">The sequence shown here is derived from an EMBL/GenBank/DDBJ whole genome shotgun (WGS) entry which is preliminary data.</text>
</comment>
<keyword evidence="3" id="KW-0863">Zinc-finger</keyword>
<dbReference type="STRING" id="29655.A0A0K9PNN9"/>
<organism evidence="8 9">
    <name type="scientific">Zostera marina</name>
    <name type="common">Eelgrass</name>
    <dbReference type="NCBI Taxonomy" id="29655"/>
    <lineage>
        <taxon>Eukaryota</taxon>
        <taxon>Viridiplantae</taxon>
        <taxon>Streptophyta</taxon>
        <taxon>Embryophyta</taxon>
        <taxon>Tracheophyta</taxon>
        <taxon>Spermatophyta</taxon>
        <taxon>Magnoliopsida</taxon>
        <taxon>Liliopsida</taxon>
        <taxon>Zosteraceae</taxon>
        <taxon>Zostera</taxon>
    </lineage>
</organism>
<dbReference type="InterPro" id="IPR052115">
    <property type="entry name" value="NEXT_complex_subunit_ZCCHC8"/>
</dbReference>
<dbReference type="GO" id="GO:0006396">
    <property type="term" value="P:RNA processing"/>
    <property type="evidence" value="ECO:0000318"/>
    <property type="project" value="GO_Central"/>
</dbReference>
<evidence type="ECO:0000256" key="2">
    <source>
        <dbReference type="ARBA" id="ARBA00022723"/>
    </source>
</evidence>
<feature type="compositionally biased region" description="Low complexity" evidence="6">
    <location>
        <begin position="418"/>
        <end position="438"/>
    </location>
</feature>
<dbReference type="GO" id="GO:0003723">
    <property type="term" value="F:RNA binding"/>
    <property type="evidence" value="ECO:0000318"/>
    <property type="project" value="GO_Central"/>
</dbReference>
<evidence type="ECO:0000256" key="3">
    <source>
        <dbReference type="ARBA" id="ARBA00022771"/>
    </source>
</evidence>
<dbReference type="OMA" id="RTGRGHD"/>
<keyword evidence="5" id="KW-0539">Nucleus</keyword>
<dbReference type="AlphaFoldDB" id="A0A0K9PNN9"/>
<dbReference type="PANTHER" id="PTHR13316:SF0">
    <property type="entry name" value="ZINC FINGER CCHC DOMAIN-CONTAINING PROTEIN 8"/>
    <property type="match status" value="1"/>
</dbReference>
<dbReference type="EMBL" id="LFYR01000727">
    <property type="protein sequence ID" value="KMZ70579.1"/>
    <property type="molecule type" value="Genomic_DNA"/>
</dbReference>
<feature type="domain" description="PSP proline-rich" evidence="7">
    <location>
        <begin position="274"/>
        <end position="329"/>
    </location>
</feature>
<feature type="region of interest" description="Disordered" evidence="6">
    <location>
        <begin position="372"/>
        <end position="503"/>
    </location>
</feature>
<evidence type="ECO:0000313" key="8">
    <source>
        <dbReference type="EMBL" id="KMZ70579.1"/>
    </source>
</evidence>
<keyword evidence="2" id="KW-0479">Metal-binding</keyword>
<accession>A0A0K9PNN9</accession>
<feature type="compositionally biased region" description="Basic and acidic residues" evidence="6">
    <location>
        <begin position="478"/>
        <end position="496"/>
    </location>
</feature>
<dbReference type="OrthoDB" id="8026949at2759"/>